<reference evidence="4" key="2">
    <citation type="submission" date="2025-08" db="UniProtKB">
        <authorList>
            <consortium name="RefSeq"/>
        </authorList>
    </citation>
    <scope>IDENTIFICATION</scope>
    <source>
        <tissue evidence="4">Leaf</tissue>
    </source>
</reference>
<protein>
    <submittedName>
        <fullName evidence="4">Uncharacterized protein LOC108820195</fullName>
    </submittedName>
</protein>
<dbReference type="InterPro" id="IPR018289">
    <property type="entry name" value="MULE_transposase_dom"/>
</dbReference>
<feature type="compositionally biased region" description="Acidic residues" evidence="1">
    <location>
        <begin position="1"/>
        <end position="19"/>
    </location>
</feature>
<dbReference type="PANTHER" id="PTHR31973">
    <property type="entry name" value="POLYPROTEIN, PUTATIVE-RELATED"/>
    <property type="match status" value="1"/>
</dbReference>
<evidence type="ECO:0000313" key="3">
    <source>
        <dbReference type="Proteomes" id="UP000504610"/>
    </source>
</evidence>
<gene>
    <name evidence="4" type="primary">LOC108820195</name>
</gene>
<sequence length="389" mass="44051">MASVDDVDGGETFDEEAEERDQGEIEQLLREFVDEPSIRHDQIPESDDEQEKGCKKKPADVTHIKRGDGRLYQKQTFVNGVGFKDCVLDYALRTGRNIQQYRYDKDKIGFRCLGSNEEGTCEWKIYASVLPSDNVWKVRVFVETHSCVPNGQCSMLRVPQIARLFIDKIREEPDYYMPMKIEELILEKWGITASRPQCQAARTKALKWLEFEYDHQFACLRDYAAEIHESNVDSTVVIETLKNAEGKDEFNRFYVCFENIRRTWKETCRPLLGIDGCFVKHKVKGQVLVALGRNADNAIYPVAWGVVQVENTENWSWFVRMVKEDLGLEDGEGFVLVSDRQKGLIAAVKEELPKPTGAGPSNVASPAASQAPSPAPSRAPSPAPSQDMC</sequence>
<evidence type="ECO:0000256" key="1">
    <source>
        <dbReference type="SAM" id="MobiDB-lite"/>
    </source>
</evidence>
<reference evidence="3" key="1">
    <citation type="journal article" date="2019" name="Database">
        <title>The radish genome database (RadishGD): an integrated information resource for radish genomics.</title>
        <authorList>
            <person name="Yu H.J."/>
            <person name="Baek S."/>
            <person name="Lee Y.J."/>
            <person name="Cho A."/>
            <person name="Mun J.H."/>
        </authorList>
    </citation>
    <scope>NUCLEOTIDE SEQUENCE [LARGE SCALE GENOMIC DNA]</scope>
    <source>
        <strain evidence="3">cv. WK10039</strain>
    </source>
</reference>
<dbReference type="Proteomes" id="UP000504610">
    <property type="component" value="Chromosome 7"/>
</dbReference>
<organism evidence="3 4">
    <name type="scientific">Raphanus sativus</name>
    <name type="common">Radish</name>
    <name type="synonym">Raphanus raphanistrum var. sativus</name>
    <dbReference type="NCBI Taxonomy" id="3726"/>
    <lineage>
        <taxon>Eukaryota</taxon>
        <taxon>Viridiplantae</taxon>
        <taxon>Streptophyta</taxon>
        <taxon>Embryophyta</taxon>
        <taxon>Tracheophyta</taxon>
        <taxon>Spermatophyta</taxon>
        <taxon>Magnoliopsida</taxon>
        <taxon>eudicotyledons</taxon>
        <taxon>Gunneridae</taxon>
        <taxon>Pentapetalae</taxon>
        <taxon>rosids</taxon>
        <taxon>malvids</taxon>
        <taxon>Brassicales</taxon>
        <taxon>Brassicaceae</taxon>
        <taxon>Brassiceae</taxon>
        <taxon>Raphanus</taxon>
    </lineage>
</organism>
<dbReference type="PANTHER" id="PTHR31973:SF187">
    <property type="entry name" value="MUTATOR TRANSPOSASE MUDRA PROTEIN"/>
    <property type="match status" value="1"/>
</dbReference>
<keyword evidence="3" id="KW-1185">Reference proteome</keyword>
<feature type="region of interest" description="Disordered" evidence="1">
    <location>
        <begin position="349"/>
        <end position="389"/>
    </location>
</feature>
<dbReference type="KEGG" id="rsz:108820195"/>
<feature type="compositionally biased region" description="Pro residues" evidence="1">
    <location>
        <begin position="373"/>
        <end position="383"/>
    </location>
</feature>
<evidence type="ECO:0000313" key="4">
    <source>
        <dbReference type="RefSeq" id="XP_056847331.1"/>
    </source>
</evidence>
<dbReference type="AlphaFoldDB" id="A0A9W3C6X7"/>
<name>A0A9W3C6X7_RAPSA</name>
<dbReference type="OrthoDB" id="1888602at2759"/>
<evidence type="ECO:0000259" key="2">
    <source>
        <dbReference type="Pfam" id="PF10551"/>
    </source>
</evidence>
<feature type="region of interest" description="Disordered" evidence="1">
    <location>
        <begin position="1"/>
        <end position="23"/>
    </location>
</feature>
<dbReference type="RefSeq" id="XP_056847331.1">
    <property type="nucleotide sequence ID" value="XM_056991351.1"/>
</dbReference>
<feature type="region of interest" description="Disordered" evidence="1">
    <location>
        <begin position="35"/>
        <end position="58"/>
    </location>
</feature>
<dbReference type="Pfam" id="PF10551">
    <property type="entry name" value="MULE"/>
    <property type="match status" value="1"/>
</dbReference>
<feature type="domain" description="MULE transposase" evidence="2">
    <location>
        <begin position="272"/>
        <end position="354"/>
    </location>
</feature>
<dbReference type="GeneID" id="108820195"/>
<accession>A0A9W3C6X7</accession>
<feature type="compositionally biased region" description="Low complexity" evidence="1">
    <location>
        <begin position="360"/>
        <end position="372"/>
    </location>
</feature>
<proteinExistence type="predicted"/>